<protein>
    <submittedName>
        <fullName evidence="1">Uncharacterized protein</fullName>
    </submittedName>
</protein>
<evidence type="ECO:0000313" key="2">
    <source>
        <dbReference type="Proteomes" id="UP001381693"/>
    </source>
</evidence>
<dbReference type="AlphaFoldDB" id="A0AAN9AEB0"/>
<proteinExistence type="predicted"/>
<reference evidence="1 2" key="1">
    <citation type="submission" date="2023-11" db="EMBL/GenBank/DDBJ databases">
        <title>Halocaridina rubra genome assembly.</title>
        <authorList>
            <person name="Smith C."/>
        </authorList>
    </citation>
    <scope>NUCLEOTIDE SEQUENCE [LARGE SCALE GENOMIC DNA]</scope>
    <source>
        <strain evidence="1">EP-1</strain>
        <tissue evidence="1">Whole</tissue>
    </source>
</reference>
<organism evidence="1 2">
    <name type="scientific">Halocaridina rubra</name>
    <name type="common">Hawaiian red shrimp</name>
    <dbReference type="NCBI Taxonomy" id="373956"/>
    <lineage>
        <taxon>Eukaryota</taxon>
        <taxon>Metazoa</taxon>
        <taxon>Ecdysozoa</taxon>
        <taxon>Arthropoda</taxon>
        <taxon>Crustacea</taxon>
        <taxon>Multicrustacea</taxon>
        <taxon>Malacostraca</taxon>
        <taxon>Eumalacostraca</taxon>
        <taxon>Eucarida</taxon>
        <taxon>Decapoda</taxon>
        <taxon>Pleocyemata</taxon>
        <taxon>Caridea</taxon>
        <taxon>Atyoidea</taxon>
        <taxon>Atyidae</taxon>
        <taxon>Halocaridina</taxon>
    </lineage>
</organism>
<sequence length="153" mass="17048">MLQTQADVIVNDLTDLILSRPSLGVTVLMTFPLTGILTTGNSLGVAGGGMPIFIFLDTLFDPGSQKRNIDVMNPLSRYENDIPPPEEGGEDEGADEWMSWEDQQEWVLTWVEERLGHYGLNGRECGLRFVCELERKIISHSSLTGELLSVFFT</sequence>
<accession>A0AAN9AEB0</accession>
<dbReference type="InterPro" id="IPR006631">
    <property type="entry name" value="DM4_12"/>
</dbReference>
<dbReference type="Pfam" id="PF07841">
    <property type="entry name" value="DM4_12"/>
    <property type="match status" value="1"/>
</dbReference>
<comment type="caution">
    <text evidence="1">The sequence shown here is derived from an EMBL/GenBank/DDBJ whole genome shotgun (WGS) entry which is preliminary data.</text>
</comment>
<keyword evidence="2" id="KW-1185">Reference proteome</keyword>
<dbReference type="Proteomes" id="UP001381693">
    <property type="component" value="Unassembled WGS sequence"/>
</dbReference>
<name>A0AAN9AEB0_HALRR</name>
<gene>
    <name evidence="1" type="ORF">SK128_002864</name>
</gene>
<dbReference type="EMBL" id="JAXCGZ010000726">
    <property type="protein sequence ID" value="KAK7085613.1"/>
    <property type="molecule type" value="Genomic_DNA"/>
</dbReference>
<evidence type="ECO:0000313" key="1">
    <source>
        <dbReference type="EMBL" id="KAK7085613.1"/>
    </source>
</evidence>
<feature type="non-terminal residue" evidence="1">
    <location>
        <position position="153"/>
    </location>
</feature>